<dbReference type="GO" id="GO:0005506">
    <property type="term" value="F:iron ion binding"/>
    <property type="evidence" value="ECO:0007669"/>
    <property type="project" value="InterPro"/>
</dbReference>
<comment type="subcellular location">
    <subcellularLocation>
        <location evidence="1">Endomembrane system</location>
        <topology evidence="1">Multi-pass membrane protein</topology>
    </subcellularLocation>
</comment>
<dbReference type="Proteomes" id="UP000614424">
    <property type="component" value="Unassembled WGS sequence"/>
</dbReference>
<dbReference type="PANTHER" id="PTHR21624">
    <property type="entry name" value="STEROL DESATURASE-RELATED PROTEIN"/>
    <property type="match status" value="1"/>
</dbReference>
<evidence type="ECO:0000313" key="10">
    <source>
        <dbReference type="Proteomes" id="UP000614424"/>
    </source>
</evidence>
<sequence>MHTKEFLTTLGLLPICGSFSFLKKATDNLTTISETQIRFLFFFCILLLIAIWEFASPRRKPAVSKATRWFNNMGIIFIDTLLVKFLFPVTAIGIAAAAHKNGWGLFNYFQLPLGLSVALSVLVLDLIIYLQHLMFHAVPVFWRLHMVHHADLDFDVSTGLRFHPIEIILSMLIKMAAVAFLGPPVHAILIFEIALNGTSMFNHGNINLPKSIDRYLRLLLVTPDMHRVHHSVIIRETNSNFGFNFPWWDRLFGTYRAQPVAGHIGMTIGLSQFRKEKQVTLARLLLLPFTGETGRYSIKYVGKEPK</sequence>
<evidence type="ECO:0000256" key="2">
    <source>
        <dbReference type="ARBA" id="ARBA00022692"/>
    </source>
</evidence>
<dbReference type="InterPro" id="IPR006694">
    <property type="entry name" value="Fatty_acid_hydroxylase"/>
</dbReference>
<evidence type="ECO:0000256" key="5">
    <source>
        <dbReference type="ARBA" id="ARBA00023098"/>
    </source>
</evidence>
<accession>A0A8J6NCG7</accession>
<dbReference type="GO" id="GO:0006643">
    <property type="term" value="P:membrane lipid metabolic process"/>
    <property type="evidence" value="ECO:0007669"/>
    <property type="project" value="TreeGrafter"/>
</dbReference>
<dbReference type="InterPro" id="IPR051689">
    <property type="entry name" value="Sterol_desaturase/TMEM195"/>
</dbReference>
<evidence type="ECO:0000256" key="3">
    <source>
        <dbReference type="ARBA" id="ARBA00022989"/>
    </source>
</evidence>
<keyword evidence="2 7" id="KW-0812">Transmembrane</keyword>
<dbReference type="GO" id="GO:0016020">
    <property type="term" value="C:membrane"/>
    <property type="evidence" value="ECO:0007669"/>
    <property type="project" value="GOC"/>
</dbReference>
<dbReference type="GO" id="GO:0008610">
    <property type="term" value="P:lipid biosynthetic process"/>
    <property type="evidence" value="ECO:0007669"/>
    <property type="project" value="InterPro"/>
</dbReference>
<keyword evidence="5" id="KW-0443">Lipid metabolism</keyword>
<evidence type="ECO:0000259" key="8">
    <source>
        <dbReference type="Pfam" id="PF04116"/>
    </source>
</evidence>
<evidence type="ECO:0000256" key="1">
    <source>
        <dbReference type="ARBA" id="ARBA00004127"/>
    </source>
</evidence>
<dbReference type="PANTHER" id="PTHR21624:SF1">
    <property type="entry name" value="ALKYLGLYCEROL MONOOXYGENASE"/>
    <property type="match status" value="1"/>
</dbReference>
<evidence type="ECO:0000256" key="6">
    <source>
        <dbReference type="ARBA" id="ARBA00023136"/>
    </source>
</evidence>
<dbReference type="Pfam" id="PF04116">
    <property type="entry name" value="FA_hydroxylase"/>
    <property type="match status" value="1"/>
</dbReference>
<dbReference type="GO" id="GO:0050479">
    <property type="term" value="F:glyceryl-ether monooxygenase activity"/>
    <property type="evidence" value="ECO:0007669"/>
    <property type="project" value="TreeGrafter"/>
</dbReference>
<name>A0A8J6NCG7_9BACT</name>
<feature type="transmembrane region" description="Helical" evidence="7">
    <location>
        <begin position="109"/>
        <end position="130"/>
    </location>
</feature>
<reference evidence="9 10" key="1">
    <citation type="submission" date="2020-08" db="EMBL/GenBank/DDBJ databases">
        <title>Bridging the membrane lipid divide: bacteria of the FCB group superphylum have the potential to synthesize archaeal ether lipids.</title>
        <authorList>
            <person name="Villanueva L."/>
            <person name="Von Meijenfeldt F.A.B."/>
            <person name="Westbye A.B."/>
            <person name="Yadav S."/>
            <person name="Hopmans E.C."/>
            <person name="Dutilh B.E."/>
            <person name="Sinninghe Damste J.S."/>
        </authorList>
    </citation>
    <scope>NUCLEOTIDE SEQUENCE [LARGE SCALE GENOMIC DNA]</scope>
    <source>
        <strain evidence="9">NIOZ-UU47</strain>
    </source>
</reference>
<proteinExistence type="predicted"/>
<dbReference type="GO" id="GO:0012505">
    <property type="term" value="C:endomembrane system"/>
    <property type="evidence" value="ECO:0007669"/>
    <property type="project" value="UniProtKB-SubCell"/>
</dbReference>
<dbReference type="EMBL" id="JACNJZ010000070">
    <property type="protein sequence ID" value="MBC8317097.1"/>
    <property type="molecule type" value="Genomic_DNA"/>
</dbReference>
<gene>
    <name evidence="9" type="ORF">H8E41_04270</name>
</gene>
<organism evidence="9 10">
    <name type="scientific">Candidatus Desulfobia pelagia</name>
    <dbReference type="NCBI Taxonomy" id="2841692"/>
    <lineage>
        <taxon>Bacteria</taxon>
        <taxon>Pseudomonadati</taxon>
        <taxon>Thermodesulfobacteriota</taxon>
        <taxon>Desulfobulbia</taxon>
        <taxon>Desulfobulbales</taxon>
        <taxon>Desulfobulbaceae</taxon>
        <taxon>Candidatus Desulfobia</taxon>
    </lineage>
</organism>
<evidence type="ECO:0000313" key="9">
    <source>
        <dbReference type="EMBL" id="MBC8317097.1"/>
    </source>
</evidence>
<feature type="transmembrane region" description="Helical" evidence="7">
    <location>
        <begin position="36"/>
        <end position="55"/>
    </location>
</feature>
<dbReference type="AlphaFoldDB" id="A0A8J6NCG7"/>
<protein>
    <submittedName>
        <fullName evidence="9">Sterol desaturase family protein</fullName>
    </submittedName>
</protein>
<feature type="transmembrane region" description="Helical" evidence="7">
    <location>
        <begin position="76"/>
        <end position="97"/>
    </location>
</feature>
<keyword evidence="6 7" id="KW-0472">Membrane</keyword>
<evidence type="ECO:0000256" key="7">
    <source>
        <dbReference type="SAM" id="Phobius"/>
    </source>
</evidence>
<evidence type="ECO:0000256" key="4">
    <source>
        <dbReference type="ARBA" id="ARBA00023002"/>
    </source>
</evidence>
<keyword evidence="4" id="KW-0560">Oxidoreductase</keyword>
<comment type="caution">
    <text evidence="9">The sequence shown here is derived from an EMBL/GenBank/DDBJ whole genome shotgun (WGS) entry which is preliminary data.</text>
</comment>
<keyword evidence="3 7" id="KW-1133">Transmembrane helix</keyword>
<feature type="domain" description="Fatty acid hydroxylase" evidence="8">
    <location>
        <begin position="118"/>
        <end position="254"/>
    </location>
</feature>